<evidence type="ECO:0000256" key="2">
    <source>
        <dbReference type="ARBA" id="ARBA00022448"/>
    </source>
</evidence>
<comment type="caution">
    <text evidence="5">The sequence shown here is derived from an EMBL/GenBank/DDBJ whole genome shotgun (WGS) entry which is preliminary data.</text>
</comment>
<dbReference type="Proteomes" id="UP001341840">
    <property type="component" value="Unassembled WGS sequence"/>
</dbReference>
<organism evidence="5 6">
    <name type="scientific">Stylosanthes scabra</name>
    <dbReference type="NCBI Taxonomy" id="79078"/>
    <lineage>
        <taxon>Eukaryota</taxon>
        <taxon>Viridiplantae</taxon>
        <taxon>Streptophyta</taxon>
        <taxon>Embryophyta</taxon>
        <taxon>Tracheophyta</taxon>
        <taxon>Spermatophyta</taxon>
        <taxon>Magnoliopsida</taxon>
        <taxon>eudicotyledons</taxon>
        <taxon>Gunneridae</taxon>
        <taxon>Pentapetalae</taxon>
        <taxon>rosids</taxon>
        <taxon>fabids</taxon>
        <taxon>Fabales</taxon>
        <taxon>Fabaceae</taxon>
        <taxon>Papilionoideae</taxon>
        <taxon>50 kb inversion clade</taxon>
        <taxon>dalbergioids sensu lato</taxon>
        <taxon>Dalbergieae</taxon>
        <taxon>Pterocarpus clade</taxon>
        <taxon>Stylosanthes</taxon>
    </lineage>
</organism>
<keyword evidence="3" id="KW-0268">Exocytosis</keyword>
<keyword evidence="3" id="KW-0653">Protein transport</keyword>
<proteinExistence type="inferred from homology"/>
<sequence length="194" mass="22808">MLENHLEAKYKIYTGTSLDYVALMNNTTYIRQETLKHFPSARFMDFGRVKQYSFAGISGDDWIQKHTEKFQQNLEEYQRSSWNEMLGLLKLDNNNSNESMANDVAFESMKEKLKLFNVQFEEMCCTQSKWFACNETRRKIIVSIENMLLPAYGSFVGRLQDVLGKAAYDYIQYGMLDIIARLNRLFLGSKRMHR</sequence>
<keyword evidence="6" id="KW-1185">Reference proteome</keyword>
<protein>
    <recommendedName>
        <fullName evidence="3">Exocyst subunit Exo70 family protein</fullName>
    </recommendedName>
</protein>
<comment type="function">
    <text evidence="3">Component of the exocyst complex.</text>
</comment>
<evidence type="ECO:0000313" key="5">
    <source>
        <dbReference type="EMBL" id="MED6115832.1"/>
    </source>
</evidence>
<reference evidence="5 6" key="1">
    <citation type="journal article" date="2023" name="Plants (Basel)">
        <title>Bridging the Gap: Combining Genomics and Transcriptomics Approaches to Understand Stylosanthes scabra, an Orphan Legume from the Brazilian Caatinga.</title>
        <authorList>
            <person name="Ferreira-Neto J.R.C."/>
            <person name="da Silva M.D."/>
            <person name="Binneck E."/>
            <person name="de Melo N.F."/>
            <person name="da Silva R.H."/>
            <person name="de Melo A.L.T.M."/>
            <person name="Pandolfi V."/>
            <person name="Bustamante F.O."/>
            <person name="Brasileiro-Vidal A.C."/>
            <person name="Benko-Iseppon A.M."/>
        </authorList>
    </citation>
    <scope>NUCLEOTIDE SEQUENCE [LARGE SCALE GENOMIC DNA]</scope>
    <source>
        <tissue evidence="5">Leaves</tissue>
    </source>
</reference>
<dbReference type="InterPro" id="IPR004140">
    <property type="entry name" value="Exo70"/>
</dbReference>
<evidence type="ECO:0000259" key="4">
    <source>
        <dbReference type="Pfam" id="PF03081"/>
    </source>
</evidence>
<keyword evidence="2 3" id="KW-0813">Transport</keyword>
<dbReference type="SUPFAM" id="SSF74788">
    <property type="entry name" value="Cullin repeat-like"/>
    <property type="match status" value="1"/>
</dbReference>
<name>A0ABU6QUX1_9FABA</name>
<evidence type="ECO:0000256" key="1">
    <source>
        <dbReference type="ARBA" id="ARBA00006756"/>
    </source>
</evidence>
<feature type="domain" description="Exocyst complex subunit Exo70 C-terminal" evidence="4">
    <location>
        <begin position="2"/>
        <end position="183"/>
    </location>
</feature>
<dbReference type="Pfam" id="PF03081">
    <property type="entry name" value="Exo70_C"/>
    <property type="match status" value="1"/>
</dbReference>
<dbReference type="PANTHER" id="PTHR12542">
    <property type="entry name" value="EXOCYST COMPLEX PROTEIN EXO70"/>
    <property type="match status" value="1"/>
</dbReference>
<dbReference type="InterPro" id="IPR046364">
    <property type="entry name" value="Exo70_C"/>
</dbReference>
<accession>A0ABU6QUX1</accession>
<gene>
    <name evidence="5" type="ORF">PIB30_094509</name>
</gene>
<comment type="similarity">
    <text evidence="1 3">Belongs to the EXO70 family.</text>
</comment>
<dbReference type="Gene3D" id="1.20.1280.170">
    <property type="entry name" value="Exocyst complex component Exo70"/>
    <property type="match status" value="1"/>
</dbReference>
<evidence type="ECO:0000313" key="6">
    <source>
        <dbReference type="Proteomes" id="UP001341840"/>
    </source>
</evidence>
<dbReference type="PANTHER" id="PTHR12542:SF180">
    <property type="entry name" value="EXOCYST SUBUNIT EXO70 FAMILY PROTEIN"/>
    <property type="match status" value="1"/>
</dbReference>
<evidence type="ECO:0000256" key="3">
    <source>
        <dbReference type="RuleBase" id="RU365026"/>
    </source>
</evidence>
<dbReference type="EMBL" id="JASCZI010002094">
    <property type="protein sequence ID" value="MED6115832.1"/>
    <property type="molecule type" value="Genomic_DNA"/>
</dbReference>
<dbReference type="InterPro" id="IPR016159">
    <property type="entry name" value="Cullin_repeat-like_dom_sf"/>
</dbReference>